<comment type="subcellular location">
    <subcellularLocation>
        <location evidence="1">Cytoplasm</location>
    </subcellularLocation>
</comment>
<reference evidence="20" key="1">
    <citation type="submission" date="2016-09" db="EMBL/GenBank/DDBJ databases">
        <authorList>
            <person name="Varghese N."/>
            <person name="Submissions S."/>
        </authorList>
    </citation>
    <scope>NUCLEOTIDE SEQUENCE [LARGE SCALE GENOMIC DNA]</scope>
    <source>
        <strain evidence="20">S5</strain>
    </source>
</reference>
<dbReference type="EC" id="1.8.1.4" evidence="3 16"/>
<evidence type="ECO:0000256" key="3">
    <source>
        <dbReference type="ARBA" id="ARBA00012608"/>
    </source>
</evidence>
<evidence type="ECO:0000256" key="1">
    <source>
        <dbReference type="ARBA" id="ARBA00004496"/>
    </source>
</evidence>
<comment type="cofactor">
    <cofactor evidence="14 16">
        <name>FAD</name>
        <dbReference type="ChEBI" id="CHEBI:57692"/>
    </cofactor>
    <text evidence="14 16">Binds 1 FAD per subunit.</text>
</comment>
<dbReference type="GO" id="GO:0005737">
    <property type="term" value="C:cytoplasm"/>
    <property type="evidence" value="ECO:0007669"/>
    <property type="project" value="UniProtKB-SubCell"/>
</dbReference>
<keyword evidence="20" id="KW-1185">Reference proteome</keyword>
<evidence type="ECO:0000259" key="18">
    <source>
        <dbReference type="Pfam" id="PF07992"/>
    </source>
</evidence>
<dbReference type="InterPro" id="IPR036188">
    <property type="entry name" value="FAD/NAD-bd_sf"/>
</dbReference>
<keyword evidence="11 16" id="KW-0676">Redox-active center</keyword>
<evidence type="ECO:0000256" key="12">
    <source>
        <dbReference type="ARBA" id="ARBA00049187"/>
    </source>
</evidence>
<evidence type="ECO:0000256" key="13">
    <source>
        <dbReference type="PIRSR" id="PIRSR000350-2"/>
    </source>
</evidence>
<feature type="binding site" evidence="14">
    <location>
        <position position="51"/>
    </location>
    <ligand>
        <name>FAD</name>
        <dbReference type="ChEBI" id="CHEBI:57692"/>
    </ligand>
</feature>
<dbReference type="GO" id="GO:0050660">
    <property type="term" value="F:flavin adenine dinucleotide binding"/>
    <property type="evidence" value="ECO:0007669"/>
    <property type="project" value="InterPro"/>
</dbReference>
<dbReference type="Gene3D" id="3.50.50.60">
    <property type="entry name" value="FAD/NAD(P)-binding domain"/>
    <property type="match status" value="2"/>
</dbReference>
<feature type="binding site" evidence="14">
    <location>
        <position position="211"/>
    </location>
    <ligand>
        <name>NAD(+)</name>
        <dbReference type="ChEBI" id="CHEBI:57540"/>
    </ligand>
</feature>
<dbReference type="InterPro" id="IPR023753">
    <property type="entry name" value="FAD/NAD-binding_dom"/>
</dbReference>
<dbReference type="PANTHER" id="PTHR22912:SF217">
    <property type="entry name" value="DIHYDROLIPOYL DEHYDROGENASE"/>
    <property type="match status" value="1"/>
</dbReference>
<evidence type="ECO:0000256" key="16">
    <source>
        <dbReference type="RuleBase" id="RU003692"/>
    </source>
</evidence>
<dbReference type="AlphaFoldDB" id="A0A1G6HCX1"/>
<dbReference type="InterPro" id="IPR001100">
    <property type="entry name" value="Pyr_nuc-diS_OxRdtase"/>
</dbReference>
<dbReference type="GO" id="GO:0006103">
    <property type="term" value="P:2-oxoglutarate metabolic process"/>
    <property type="evidence" value="ECO:0007669"/>
    <property type="project" value="TreeGrafter"/>
</dbReference>
<comment type="miscellaneous">
    <text evidence="16">The active site is a redox-active disulfide bond.</text>
</comment>
<dbReference type="GO" id="GO:0004148">
    <property type="term" value="F:dihydrolipoyl dehydrogenase (NADH) activity"/>
    <property type="evidence" value="ECO:0007669"/>
    <property type="project" value="UniProtKB-EC"/>
</dbReference>
<evidence type="ECO:0000256" key="5">
    <source>
        <dbReference type="ARBA" id="ARBA00022490"/>
    </source>
</evidence>
<evidence type="ECO:0000256" key="15">
    <source>
        <dbReference type="PIRSR" id="PIRSR000350-4"/>
    </source>
</evidence>
<keyword evidence="6 16" id="KW-0285">Flavoprotein</keyword>
<dbReference type="SUPFAM" id="SSF51905">
    <property type="entry name" value="FAD/NAD(P)-binding domain"/>
    <property type="match status" value="1"/>
</dbReference>
<dbReference type="PIRSF" id="PIRSF000350">
    <property type="entry name" value="Mercury_reductase_MerA"/>
    <property type="match status" value="1"/>
</dbReference>
<dbReference type="STRING" id="1612202.SAMN05421734_102487"/>
<keyword evidence="14" id="KW-0547">Nucleotide-binding</keyword>
<keyword evidence="10" id="KW-1015">Disulfide bond</keyword>
<dbReference type="InterPro" id="IPR006258">
    <property type="entry name" value="Lipoamide_DH"/>
</dbReference>
<evidence type="ECO:0000259" key="17">
    <source>
        <dbReference type="Pfam" id="PF02852"/>
    </source>
</evidence>
<feature type="active site" description="Proton acceptor" evidence="13">
    <location>
        <position position="452"/>
    </location>
</feature>
<evidence type="ECO:0000313" key="19">
    <source>
        <dbReference type="EMBL" id="SDB92003.1"/>
    </source>
</evidence>
<comment type="catalytic activity">
    <reaction evidence="12 16">
        <text>N(6)-[(R)-dihydrolipoyl]-L-lysyl-[protein] + NAD(+) = N(6)-[(R)-lipoyl]-L-lysyl-[protein] + NADH + H(+)</text>
        <dbReference type="Rhea" id="RHEA:15045"/>
        <dbReference type="Rhea" id="RHEA-COMP:10474"/>
        <dbReference type="Rhea" id="RHEA-COMP:10475"/>
        <dbReference type="ChEBI" id="CHEBI:15378"/>
        <dbReference type="ChEBI" id="CHEBI:57540"/>
        <dbReference type="ChEBI" id="CHEBI:57945"/>
        <dbReference type="ChEBI" id="CHEBI:83099"/>
        <dbReference type="ChEBI" id="CHEBI:83100"/>
        <dbReference type="EC" id="1.8.1.4"/>
    </reaction>
</comment>
<keyword evidence="8 16" id="KW-0560">Oxidoreductase</keyword>
<feature type="binding site" evidence="14">
    <location>
        <position position="114"/>
    </location>
    <ligand>
        <name>FAD</name>
        <dbReference type="ChEBI" id="CHEBI:57692"/>
    </ligand>
</feature>
<dbReference type="PROSITE" id="PS00076">
    <property type="entry name" value="PYRIDINE_REDOX_1"/>
    <property type="match status" value="1"/>
</dbReference>
<evidence type="ECO:0000256" key="10">
    <source>
        <dbReference type="ARBA" id="ARBA00023157"/>
    </source>
</evidence>
<dbReference type="PRINTS" id="PR00411">
    <property type="entry name" value="PNDRDTASEI"/>
</dbReference>
<dbReference type="OrthoDB" id="9800167at2"/>
<evidence type="ECO:0000256" key="8">
    <source>
        <dbReference type="ARBA" id="ARBA00023002"/>
    </source>
</evidence>
<dbReference type="Proteomes" id="UP000242949">
    <property type="component" value="Unassembled WGS sequence"/>
</dbReference>
<evidence type="ECO:0000313" key="20">
    <source>
        <dbReference type="Proteomes" id="UP000242949"/>
    </source>
</evidence>
<evidence type="ECO:0000256" key="14">
    <source>
        <dbReference type="PIRSR" id="PIRSR000350-3"/>
    </source>
</evidence>
<evidence type="ECO:0000256" key="4">
    <source>
        <dbReference type="ARBA" id="ARBA00016961"/>
    </source>
</evidence>
<dbReference type="Pfam" id="PF02852">
    <property type="entry name" value="Pyr_redox_dim"/>
    <property type="match status" value="1"/>
</dbReference>
<gene>
    <name evidence="19" type="ORF">SAMN05421734_102487</name>
</gene>
<feature type="domain" description="FAD/NAD(P)-binding" evidence="18">
    <location>
        <begin position="5"/>
        <end position="334"/>
    </location>
</feature>
<feature type="binding site" evidence="14">
    <location>
        <position position="319"/>
    </location>
    <ligand>
        <name>FAD</name>
        <dbReference type="ChEBI" id="CHEBI:57692"/>
    </ligand>
</feature>
<proteinExistence type="inferred from homology"/>
<dbReference type="SUPFAM" id="SSF55424">
    <property type="entry name" value="FAD/NAD-linked reductases, dimerisation (C-terminal) domain"/>
    <property type="match status" value="1"/>
</dbReference>
<feature type="binding site" evidence="14">
    <location>
        <position position="278"/>
    </location>
    <ligand>
        <name>NAD(+)</name>
        <dbReference type="ChEBI" id="CHEBI:57540"/>
    </ligand>
</feature>
<dbReference type="Pfam" id="PF07992">
    <property type="entry name" value="Pyr_redox_2"/>
    <property type="match status" value="1"/>
</dbReference>
<evidence type="ECO:0000256" key="7">
    <source>
        <dbReference type="ARBA" id="ARBA00022827"/>
    </source>
</evidence>
<keyword evidence="7 14" id="KW-0274">FAD</keyword>
<keyword evidence="9 14" id="KW-0520">NAD</keyword>
<dbReference type="FunFam" id="3.30.390.30:FF:000001">
    <property type="entry name" value="Dihydrolipoyl dehydrogenase"/>
    <property type="match status" value="1"/>
</dbReference>
<dbReference type="InterPro" id="IPR016156">
    <property type="entry name" value="FAD/NAD-linked_Rdtase_dimer_sf"/>
</dbReference>
<dbReference type="EMBL" id="FMYI01000002">
    <property type="protein sequence ID" value="SDB92003.1"/>
    <property type="molecule type" value="Genomic_DNA"/>
</dbReference>
<feature type="domain" description="Pyridine nucleotide-disulphide oxidoreductase dimerisation" evidence="17">
    <location>
        <begin position="356"/>
        <end position="462"/>
    </location>
</feature>
<dbReference type="InterPro" id="IPR004099">
    <property type="entry name" value="Pyr_nucl-diS_OxRdtase_dimer"/>
</dbReference>
<keyword evidence="5" id="KW-0963">Cytoplasm</keyword>
<organism evidence="19 20">
    <name type="scientific">Pelagirhabdus alkalitolerans</name>
    <dbReference type="NCBI Taxonomy" id="1612202"/>
    <lineage>
        <taxon>Bacteria</taxon>
        <taxon>Bacillati</taxon>
        <taxon>Bacillota</taxon>
        <taxon>Bacilli</taxon>
        <taxon>Bacillales</taxon>
        <taxon>Bacillaceae</taxon>
        <taxon>Pelagirhabdus</taxon>
    </lineage>
</organism>
<dbReference type="NCBIfam" id="TIGR01350">
    <property type="entry name" value="lipoamide_DH"/>
    <property type="match status" value="1"/>
</dbReference>
<evidence type="ECO:0000256" key="6">
    <source>
        <dbReference type="ARBA" id="ARBA00022630"/>
    </source>
</evidence>
<evidence type="ECO:0000256" key="9">
    <source>
        <dbReference type="ARBA" id="ARBA00023027"/>
    </source>
</evidence>
<dbReference type="InterPro" id="IPR012999">
    <property type="entry name" value="Pyr_OxRdtase_I_AS"/>
</dbReference>
<comment type="similarity">
    <text evidence="2 16">Belongs to the class-I pyridine nucleotide-disulfide oxidoreductase family.</text>
</comment>
<feature type="binding site" evidence="14">
    <location>
        <begin position="188"/>
        <end position="195"/>
    </location>
    <ligand>
        <name>NAD(+)</name>
        <dbReference type="ChEBI" id="CHEBI:57540"/>
    </ligand>
</feature>
<dbReference type="RefSeq" id="WP_090793752.1">
    <property type="nucleotide sequence ID" value="NZ_FMYI01000002.1"/>
</dbReference>
<sequence length="473" mass="51141">MVKNYDLVILGGGIGGYTSAIRAKQLGLTVALVEADKLGGTCLHKGCIPSKVFLKSASVYQTISKSDDFGIESGDVGIHLGAIQNRKNQVINTLYEGVKHLMKKHKIDIFDGFGRLLGPSIFSPVAGAVSVEFDDERENEVLVGENVIIASGSKPKSLSNLPFDHKFVLSSDDMFYLDQLPFSIVIVGGGVIGIEWASMLADFDVQVTVVEAASSILPEFDHDLSNELRNRLQKKGITIYEETKVRNYKQTNQTLSVEIENNAETINLEAERLLVSVGREANIEQIGLENTSIQLTESNTIKVNENYQTKESHIYAIGDCIGGAQLAHVAGNEGKIAVGHLANQLENELYSKLVVGCVYSSPEVAMVGLTENEAKQQGLDIIVKKCPFSAIGKAHINGDYSGFIKLIVDRQSKDVIGVHMIGSTVTELISEAGLSMILNAEASEIASLAHPHPSLSEAFQEASLSIDDQMIHG</sequence>
<dbReference type="InterPro" id="IPR050151">
    <property type="entry name" value="Class-I_Pyr_Nuc-Dis_Oxidored"/>
</dbReference>
<protein>
    <recommendedName>
        <fullName evidence="4 16">Dihydrolipoyl dehydrogenase</fullName>
        <ecNumber evidence="3 16">1.8.1.4</ecNumber>
    </recommendedName>
</protein>
<dbReference type="PRINTS" id="PR00368">
    <property type="entry name" value="FADPNR"/>
</dbReference>
<dbReference type="Gene3D" id="3.30.390.30">
    <property type="match status" value="1"/>
</dbReference>
<dbReference type="PANTHER" id="PTHR22912">
    <property type="entry name" value="DISULFIDE OXIDOREDUCTASE"/>
    <property type="match status" value="1"/>
</dbReference>
<feature type="disulfide bond" description="Redox-active" evidence="15">
    <location>
        <begin position="42"/>
        <end position="47"/>
    </location>
</feature>
<evidence type="ECO:0000256" key="2">
    <source>
        <dbReference type="ARBA" id="ARBA00007532"/>
    </source>
</evidence>
<accession>A0A1G6HCX1</accession>
<evidence type="ECO:0000256" key="11">
    <source>
        <dbReference type="ARBA" id="ARBA00023284"/>
    </source>
</evidence>
<name>A0A1G6HCX1_9BACI</name>